<proteinExistence type="predicted"/>
<evidence type="ECO:0000256" key="1">
    <source>
        <dbReference type="SAM" id="MobiDB-lite"/>
    </source>
</evidence>
<sequence>MNTGQYISGVAHIGLIGWALIGGAFKPAPEPFEVTEVAMISSEEFEAMIAPTEAPSLETDMSALIPPDSETAEPEPPQAEIRDSAPVIAEPDEAAPPPEPEEAPDVAALLPPDPPAEVEDAAPVLVPPVEAPVTAAPDISDRPQTRPTTRVAPEPVAPPEPDVKIDDIAQEDAVDDGAADIQREQQEQTAEEEAATEIVTEAEASSSAPSTSVRPRTRPTRVARPEPEPETDTGTKDAVADALAQALAGDTAETTTPARPSGPPLTSGEKDALRVAVQKCWNTGALSTEALRTTVVVTVQMNQDGTPETGTIRMVDSRGGSSGSANQAFQAARRAIIRCGARGFDLPADKYEQWREIEMTFNPEKMRIK</sequence>
<reference evidence="2 3" key="1">
    <citation type="journal article" date="2021" name="Arch. Microbiol.">
        <title>Thalassobius aquimarinus sp. nov., isolated from the Sea of Japan seashore.</title>
        <authorList>
            <person name="Kurilenko V.V."/>
            <person name="Romanenko L.A."/>
            <person name="Chernysheva N.Y."/>
            <person name="Velansky P.V."/>
            <person name="Tekutyeva L.A."/>
            <person name="Isaeva M.P."/>
            <person name="Mikhailov V.V."/>
        </authorList>
    </citation>
    <scope>NUCLEOTIDE SEQUENCE [LARGE SCALE GENOMIC DNA]</scope>
    <source>
        <strain evidence="2 3">KMM 8518</strain>
    </source>
</reference>
<organism evidence="2 3">
    <name type="scientific">Thalassovita aquimarina</name>
    <dbReference type="NCBI Taxonomy" id="2785917"/>
    <lineage>
        <taxon>Bacteria</taxon>
        <taxon>Pseudomonadati</taxon>
        <taxon>Pseudomonadota</taxon>
        <taxon>Alphaproteobacteria</taxon>
        <taxon>Rhodobacterales</taxon>
        <taxon>Roseobacteraceae</taxon>
        <taxon>Thalassovita</taxon>
    </lineage>
</organism>
<evidence type="ECO:0000313" key="3">
    <source>
        <dbReference type="Proteomes" id="UP001195941"/>
    </source>
</evidence>
<feature type="region of interest" description="Disordered" evidence="1">
    <location>
        <begin position="62"/>
        <end position="268"/>
    </location>
</feature>
<evidence type="ECO:0000313" key="2">
    <source>
        <dbReference type="EMBL" id="MBR9652653.1"/>
    </source>
</evidence>
<feature type="compositionally biased region" description="Basic and acidic residues" evidence="1">
    <location>
        <begin position="223"/>
        <end position="239"/>
    </location>
</feature>
<feature type="compositionally biased region" description="Low complexity" evidence="1">
    <location>
        <begin position="240"/>
        <end position="252"/>
    </location>
</feature>
<keyword evidence="3" id="KW-1185">Reference proteome</keyword>
<protein>
    <submittedName>
        <fullName evidence="2">Energy transducer TonB</fullName>
    </submittedName>
</protein>
<feature type="compositionally biased region" description="Acidic residues" evidence="1">
    <location>
        <begin position="168"/>
        <end position="178"/>
    </location>
</feature>
<comment type="caution">
    <text evidence="2">The sequence shown here is derived from an EMBL/GenBank/DDBJ whole genome shotgun (WGS) entry which is preliminary data.</text>
</comment>
<dbReference type="RefSeq" id="WP_212702271.1">
    <property type="nucleotide sequence ID" value="NZ_JADMKU010000017.1"/>
</dbReference>
<dbReference type="Gene3D" id="3.30.1150.10">
    <property type="match status" value="1"/>
</dbReference>
<dbReference type="EMBL" id="JADMKU010000017">
    <property type="protein sequence ID" value="MBR9652653.1"/>
    <property type="molecule type" value="Genomic_DNA"/>
</dbReference>
<feature type="compositionally biased region" description="Low complexity" evidence="1">
    <location>
        <begin position="196"/>
        <end position="214"/>
    </location>
</feature>
<gene>
    <name evidence="2" type="ORF">IT775_16160</name>
</gene>
<dbReference type="SUPFAM" id="SSF74653">
    <property type="entry name" value="TolA/TonB C-terminal domain"/>
    <property type="match status" value="1"/>
</dbReference>
<accession>A0ABS5HVQ7</accession>
<dbReference type="Proteomes" id="UP001195941">
    <property type="component" value="Unassembled WGS sequence"/>
</dbReference>
<name>A0ABS5HVQ7_9RHOB</name>